<sequence>MPSIAAIRALNLSRVPSTYIPVGVFVGGTSGIGQGMAEAFARMAKGRANIVIVGRNQTAAEAIIAKLPQAAESKYEFVKCDATLMRNVEAASKEILAKHSKINFLVMSPGFLSLKGFDASEEGIDRKLATHYYARWKFVDGLLPALKSAKDAGEDAKVLSVLGAGYGGAIDIDDLGLKKAFSLTNAAKAAPTYNDLMMEEYAERNPELTFSHASPGPVATNIASSAQSATMRFFAPVINVATKVLATSPADCAEYMWHGIFSNTTGAFRIGSRGEEIGKQDYFGDKEQRKALWEHTEKEVRTSSS</sequence>
<dbReference type="InterPro" id="IPR002347">
    <property type="entry name" value="SDR_fam"/>
</dbReference>
<name>A0A8H6I834_9AGAR</name>
<organism evidence="2 3">
    <name type="scientific">Ephemerocybe angulata</name>
    <dbReference type="NCBI Taxonomy" id="980116"/>
    <lineage>
        <taxon>Eukaryota</taxon>
        <taxon>Fungi</taxon>
        <taxon>Dikarya</taxon>
        <taxon>Basidiomycota</taxon>
        <taxon>Agaricomycotina</taxon>
        <taxon>Agaricomycetes</taxon>
        <taxon>Agaricomycetidae</taxon>
        <taxon>Agaricales</taxon>
        <taxon>Agaricineae</taxon>
        <taxon>Psathyrellaceae</taxon>
        <taxon>Ephemerocybe</taxon>
    </lineage>
</organism>
<evidence type="ECO:0000313" key="2">
    <source>
        <dbReference type="EMBL" id="KAF6760648.1"/>
    </source>
</evidence>
<protein>
    <recommendedName>
        <fullName evidence="4">NAD(P)-binding protein</fullName>
    </recommendedName>
</protein>
<dbReference type="InterPro" id="IPR052228">
    <property type="entry name" value="Sec_Metab_Biosynth_Oxidored"/>
</dbReference>
<dbReference type="PANTHER" id="PTHR47534:SF3">
    <property type="entry name" value="ALCOHOL DEHYDROGENASE-LIKE C-TERMINAL DOMAIN-CONTAINING PROTEIN"/>
    <property type="match status" value="1"/>
</dbReference>
<evidence type="ECO:0008006" key="4">
    <source>
        <dbReference type="Google" id="ProtNLM"/>
    </source>
</evidence>
<dbReference type="Proteomes" id="UP000521943">
    <property type="component" value="Unassembled WGS sequence"/>
</dbReference>
<comment type="caution">
    <text evidence="2">The sequence shown here is derived from an EMBL/GenBank/DDBJ whole genome shotgun (WGS) entry which is preliminary data.</text>
</comment>
<dbReference type="OrthoDB" id="2898509at2759"/>
<proteinExistence type="predicted"/>
<keyword evidence="1" id="KW-0560">Oxidoreductase</keyword>
<evidence type="ECO:0000313" key="3">
    <source>
        <dbReference type="Proteomes" id="UP000521943"/>
    </source>
</evidence>
<dbReference type="GO" id="GO:0016491">
    <property type="term" value="F:oxidoreductase activity"/>
    <property type="evidence" value="ECO:0007669"/>
    <property type="project" value="UniProtKB-KW"/>
</dbReference>
<keyword evidence="3" id="KW-1185">Reference proteome</keyword>
<dbReference type="PANTHER" id="PTHR47534">
    <property type="entry name" value="YALI0E05731P"/>
    <property type="match status" value="1"/>
</dbReference>
<dbReference type="SUPFAM" id="SSF51735">
    <property type="entry name" value="NAD(P)-binding Rossmann-fold domains"/>
    <property type="match status" value="1"/>
</dbReference>
<dbReference type="Pfam" id="PF00106">
    <property type="entry name" value="adh_short"/>
    <property type="match status" value="1"/>
</dbReference>
<evidence type="ECO:0000256" key="1">
    <source>
        <dbReference type="ARBA" id="ARBA00023002"/>
    </source>
</evidence>
<dbReference type="InterPro" id="IPR036291">
    <property type="entry name" value="NAD(P)-bd_dom_sf"/>
</dbReference>
<accession>A0A8H6I834</accession>
<reference evidence="2 3" key="1">
    <citation type="submission" date="2020-07" db="EMBL/GenBank/DDBJ databases">
        <title>Comparative genomics of pyrophilous fungi reveals a link between fire events and developmental genes.</title>
        <authorList>
            <consortium name="DOE Joint Genome Institute"/>
            <person name="Steindorff A.S."/>
            <person name="Carver A."/>
            <person name="Calhoun S."/>
            <person name="Stillman K."/>
            <person name="Liu H."/>
            <person name="Lipzen A."/>
            <person name="Pangilinan J."/>
            <person name="Labutti K."/>
            <person name="Bruns T.D."/>
            <person name="Grigoriev I.V."/>
        </authorList>
    </citation>
    <scope>NUCLEOTIDE SEQUENCE [LARGE SCALE GENOMIC DNA]</scope>
    <source>
        <strain evidence="2 3">CBS 144469</strain>
    </source>
</reference>
<dbReference type="EMBL" id="JACGCI010000012">
    <property type="protein sequence ID" value="KAF6760648.1"/>
    <property type="molecule type" value="Genomic_DNA"/>
</dbReference>
<dbReference type="Gene3D" id="3.40.50.720">
    <property type="entry name" value="NAD(P)-binding Rossmann-like Domain"/>
    <property type="match status" value="1"/>
</dbReference>
<dbReference type="AlphaFoldDB" id="A0A8H6I834"/>
<gene>
    <name evidence="2" type="ORF">DFP72DRAFT_1166253</name>
</gene>